<feature type="chain" id="PRO_5003779257" description="Ketoreductase domain-containing protein" evidence="3">
    <location>
        <begin position="37"/>
        <end position="315"/>
    </location>
</feature>
<dbReference type="PANTHER" id="PTHR42760:SF37">
    <property type="entry name" value="CLAVALDEHYDE DEHYDROGENASE"/>
    <property type="match status" value="1"/>
</dbReference>
<evidence type="ECO:0000256" key="1">
    <source>
        <dbReference type="ARBA" id="ARBA00006484"/>
    </source>
</evidence>
<dbReference type="OrthoDB" id="1933717at2759"/>
<feature type="domain" description="Ketoreductase" evidence="4">
    <location>
        <begin position="55"/>
        <end position="248"/>
    </location>
</feature>
<organism evidence="5 6">
    <name type="scientific">Fibroporia radiculosa</name>
    <dbReference type="NCBI Taxonomy" id="599839"/>
    <lineage>
        <taxon>Eukaryota</taxon>
        <taxon>Fungi</taxon>
        <taxon>Dikarya</taxon>
        <taxon>Basidiomycota</taxon>
        <taxon>Agaricomycotina</taxon>
        <taxon>Agaricomycetes</taxon>
        <taxon>Polyporales</taxon>
        <taxon>Fibroporiaceae</taxon>
        <taxon>Fibroporia</taxon>
    </lineage>
</organism>
<dbReference type="PRINTS" id="PR00081">
    <property type="entry name" value="GDHRDH"/>
</dbReference>
<dbReference type="PANTHER" id="PTHR42760">
    <property type="entry name" value="SHORT-CHAIN DEHYDROGENASES/REDUCTASES FAMILY MEMBER"/>
    <property type="match status" value="1"/>
</dbReference>
<keyword evidence="2" id="KW-0560">Oxidoreductase</keyword>
<dbReference type="InterPro" id="IPR002347">
    <property type="entry name" value="SDR_fam"/>
</dbReference>
<dbReference type="Gene3D" id="3.40.50.720">
    <property type="entry name" value="NAD(P)-binding Rossmann-like Domain"/>
    <property type="match status" value="1"/>
</dbReference>
<dbReference type="SUPFAM" id="SSF51735">
    <property type="entry name" value="NAD(P)-binding Rossmann-fold domains"/>
    <property type="match status" value="1"/>
</dbReference>
<dbReference type="Proteomes" id="UP000006352">
    <property type="component" value="Unassembled WGS sequence"/>
</dbReference>
<dbReference type="InParanoid" id="J4HW27"/>
<dbReference type="Pfam" id="PF00106">
    <property type="entry name" value="adh_short"/>
    <property type="match status" value="1"/>
</dbReference>
<dbReference type="GO" id="GO:0016616">
    <property type="term" value="F:oxidoreductase activity, acting on the CH-OH group of donors, NAD or NADP as acceptor"/>
    <property type="evidence" value="ECO:0007669"/>
    <property type="project" value="TreeGrafter"/>
</dbReference>
<dbReference type="InterPro" id="IPR057326">
    <property type="entry name" value="KR_dom"/>
</dbReference>
<comment type="similarity">
    <text evidence="1">Belongs to the short-chain dehydrogenases/reductases (SDR) family.</text>
</comment>
<name>J4HW27_9APHY</name>
<protein>
    <recommendedName>
        <fullName evidence="4">Ketoreductase domain-containing protein</fullName>
    </recommendedName>
</protein>
<evidence type="ECO:0000256" key="2">
    <source>
        <dbReference type="ARBA" id="ARBA00023002"/>
    </source>
</evidence>
<dbReference type="EMBL" id="HE797038">
    <property type="protein sequence ID" value="CCM01532.1"/>
    <property type="molecule type" value="Genomic_DNA"/>
</dbReference>
<dbReference type="RefSeq" id="XP_012180815.1">
    <property type="nucleotide sequence ID" value="XM_012325425.1"/>
</dbReference>
<sequence length="315" mass="33912">MSINMNFPPHSGKCGSPWCVRALLMVLLLGVEFVKTARHDTYPAIDPTKTNLTGQVALITGASKGIGKATAVAFAQAGASGLVLLARSDLNATKAACEAAAKRPGQSLKVLAINVDVSNTTQVNDAMAKVKETFGRLDIVVNNAGAVSPLALLAESDSETWWHVWDVNIRGTYEVTRAALPLLVESEGNRTVIIVSSLAAHGVFKTHGSAYGTTKLAHLRLAEYIAHEYGDKGVVAYAIHPGGIITDMTSGAPESYKQLYIDTLEVAAHTMVWLAREPKTWLSGRYVSCQWDVEELEAKKQEIVDGDKLKIRMVI</sequence>
<dbReference type="STRING" id="599839.J4HW27"/>
<feature type="signal peptide" evidence="3">
    <location>
        <begin position="1"/>
        <end position="36"/>
    </location>
</feature>
<dbReference type="SMART" id="SM00822">
    <property type="entry name" value="PKS_KR"/>
    <property type="match status" value="1"/>
</dbReference>
<proteinExistence type="inferred from homology"/>
<dbReference type="GeneID" id="24096443"/>
<dbReference type="HOGENOM" id="CLU_010194_8_0_1"/>
<dbReference type="AlphaFoldDB" id="J4HW27"/>
<dbReference type="InterPro" id="IPR036291">
    <property type="entry name" value="NAD(P)-bd_dom_sf"/>
</dbReference>
<dbReference type="CDD" id="cd05233">
    <property type="entry name" value="SDR_c"/>
    <property type="match status" value="1"/>
</dbReference>
<evidence type="ECO:0000256" key="3">
    <source>
        <dbReference type="SAM" id="SignalP"/>
    </source>
</evidence>
<keyword evidence="3" id="KW-0732">Signal</keyword>
<evidence type="ECO:0000313" key="5">
    <source>
        <dbReference type="EMBL" id="CCM01532.1"/>
    </source>
</evidence>
<reference evidence="5 6" key="1">
    <citation type="journal article" date="2012" name="Appl. Environ. Microbiol.">
        <title>Short-read sequencing for genomic analysis of the brown rot fungus Fibroporia radiculosa.</title>
        <authorList>
            <person name="Tang J.D."/>
            <person name="Perkins A.D."/>
            <person name="Sonstegard T.S."/>
            <person name="Schroeder S.G."/>
            <person name="Burgess S.C."/>
            <person name="Diehl S.V."/>
        </authorList>
    </citation>
    <scope>NUCLEOTIDE SEQUENCE [LARGE SCALE GENOMIC DNA]</scope>
    <source>
        <strain evidence="5 6">TFFH 294</strain>
    </source>
</reference>
<evidence type="ECO:0000313" key="6">
    <source>
        <dbReference type="Proteomes" id="UP000006352"/>
    </source>
</evidence>
<keyword evidence="6" id="KW-1185">Reference proteome</keyword>
<accession>J4HW27</accession>
<evidence type="ECO:0000259" key="4">
    <source>
        <dbReference type="SMART" id="SM00822"/>
    </source>
</evidence>
<gene>
    <name evidence="5" type="ORF">FIBRA_03588</name>
</gene>